<name>A0ABT1XHN6_9BURK</name>
<dbReference type="EMBL" id="JANKHG010000017">
    <property type="protein sequence ID" value="MCR2746790.1"/>
    <property type="molecule type" value="Genomic_DNA"/>
</dbReference>
<comment type="caution">
    <text evidence="1">The sequence shown here is derived from an EMBL/GenBank/DDBJ whole genome shotgun (WGS) entry which is preliminary data.</text>
</comment>
<reference evidence="1" key="1">
    <citation type="submission" date="2022-07" db="EMBL/GenBank/DDBJ databases">
        <authorList>
            <person name="Xamxidin M."/>
        </authorList>
    </citation>
    <scope>NUCLEOTIDE SEQUENCE</scope>
    <source>
        <strain evidence="1">YS8-69</strain>
    </source>
</reference>
<evidence type="ECO:0000313" key="1">
    <source>
        <dbReference type="EMBL" id="MCR2746790.1"/>
    </source>
</evidence>
<dbReference type="RefSeq" id="WP_257512003.1">
    <property type="nucleotide sequence ID" value="NZ_JANKHG010000017.1"/>
</dbReference>
<organism evidence="1 2">
    <name type="scientific">Limnobacter parvus</name>
    <dbReference type="NCBI Taxonomy" id="2939690"/>
    <lineage>
        <taxon>Bacteria</taxon>
        <taxon>Pseudomonadati</taxon>
        <taxon>Pseudomonadota</taxon>
        <taxon>Betaproteobacteria</taxon>
        <taxon>Burkholderiales</taxon>
        <taxon>Burkholderiaceae</taxon>
        <taxon>Limnobacter</taxon>
    </lineage>
</organism>
<dbReference type="Proteomes" id="UP001165267">
    <property type="component" value="Unassembled WGS sequence"/>
</dbReference>
<proteinExistence type="predicted"/>
<keyword evidence="2" id="KW-1185">Reference proteome</keyword>
<sequence length="73" mass="7458">MTMINSNSHSIQAANHGIGQSGAAGSAVCGTFQGILSDLAKRPLKPLGVQKFAGLQPPRSLAQQIRSDTAAIA</sequence>
<gene>
    <name evidence="1" type="ORF">NSP04_09030</name>
</gene>
<protein>
    <submittedName>
        <fullName evidence="1">Uncharacterized protein</fullName>
    </submittedName>
</protein>
<accession>A0ABT1XHN6</accession>
<evidence type="ECO:0000313" key="2">
    <source>
        <dbReference type="Proteomes" id="UP001165267"/>
    </source>
</evidence>